<protein>
    <submittedName>
        <fullName evidence="1">Uncharacterized protein</fullName>
    </submittedName>
</protein>
<dbReference type="STRING" id="639282.DEFDS_0629"/>
<keyword evidence="2" id="KW-1185">Reference proteome</keyword>
<gene>
    <name evidence="1" type="ordered locus">DEFDS_0629</name>
</gene>
<dbReference type="HOGENOM" id="CLU_1649621_0_0_0"/>
<dbReference type="OrthoDB" id="9796415at2"/>
<dbReference type="AlphaFoldDB" id="D3PBY7"/>
<dbReference type="KEGG" id="ddf:DEFDS_0629"/>
<dbReference type="RefSeq" id="WP_013007358.1">
    <property type="nucleotide sequence ID" value="NC_013939.1"/>
</dbReference>
<evidence type="ECO:0000313" key="1">
    <source>
        <dbReference type="EMBL" id="BAI80110.1"/>
    </source>
</evidence>
<sequence>MEIREIQEDLEKFENLIKMYNFEFNNYFLGNMKFPPVVREREINKIIKKYNINQITNPTLRFKFNNLVARFLTYRERWNKKMMELEGVKKSPVKTLGYLNIESDNGYNVDIDNRIEKELEKLPDSYNKEGIRKMIMKKIETMKKNGVKDIDLKIEHVNGKPKLLIRQKK</sequence>
<dbReference type="eggNOG" id="ENOG5033G40">
    <property type="taxonomic scope" value="Bacteria"/>
</dbReference>
<organism evidence="1 2">
    <name type="scientific">Deferribacter desulfuricans (strain DSM 14783 / JCM 11476 / NBRC 101012 / SSM1)</name>
    <dbReference type="NCBI Taxonomy" id="639282"/>
    <lineage>
        <taxon>Bacteria</taxon>
        <taxon>Pseudomonadati</taxon>
        <taxon>Deferribacterota</taxon>
        <taxon>Deferribacteres</taxon>
        <taxon>Deferribacterales</taxon>
        <taxon>Deferribacteraceae</taxon>
        <taxon>Deferribacter</taxon>
    </lineage>
</organism>
<evidence type="ECO:0000313" key="2">
    <source>
        <dbReference type="Proteomes" id="UP000001520"/>
    </source>
</evidence>
<reference evidence="1 2" key="1">
    <citation type="journal article" date="2010" name="DNA Res.">
        <title>Bacterial lifestyle in a deep-sea hydrothermal vent chimney revealed by the genome sequence of the thermophilic bacterium Deferribacter desulfuricans SSM1.</title>
        <authorList>
            <person name="Takaki Y."/>
            <person name="Shimamura S."/>
            <person name="Nakagawa S."/>
            <person name="Fukuhara Y."/>
            <person name="Horikawa H."/>
            <person name="Ankai A."/>
            <person name="Harada T."/>
            <person name="Hosoyama A."/>
            <person name="Oguchi A."/>
            <person name="Fukui S."/>
            <person name="Fujita N."/>
            <person name="Takami H."/>
            <person name="Takai K."/>
        </authorList>
    </citation>
    <scope>NUCLEOTIDE SEQUENCE [LARGE SCALE GENOMIC DNA]</scope>
    <source>
        <strain evidence="2">DSM 14783 / JCM 11476 / NBRC 101012 / SSM1</strain>
    </source>
</reference>
<accession>D3PBY7</accession>
<proteinExistence type="predicted"/>
<name>D3PBY7_DEFDS</name>
<dbReference type="EMBL" id="AP011529">
    <property type="protein sequence ID" value="BAI80110.1"/>
    <property type="molecule type" value="Genomic_DNA"/>
</dbReference>
<dbReference type="Proteomes" id="UP000001520">
    <property type="component" value="Chromosome"/>
</dbReference>